<gene>
    <name evidence="1" type="ORF">DILT_LOCUS17238</name>
</gene>
<dbReference type="EMBL" id="UYRU01090285">
    <property type="protein sequence ID" value="VDN37132.1"/>
    <property type="molecule type" value="Genomic_DNA"/>
</dbReference>
<sequence>MTFVVYAGENNVPITRKAVRFDDGVPSNLELPENIQERSVRPRSPAKRRTIQPLGMRQYSMCPLEQAKPPHKPAQDVGHQDQIGTGLMFNHLPGVDAPKTSQPPVREVPLADSVLHRQMEEEVVSRLLRQLALAFSQPQTQAPTPLGNILCRFR</sequence>
<name>A0A3P7QZ19_DIBLA</name>
<reference evidence="1 2" key="1">
    <citation type="submission" date="2018-11" db="EMBL/GenBank/DDBJ databases">
        <authorList>
            <consortium name="Pathogen Informatics"/>
        </authorList>
    </citation>
    <scope>NUCLEOTIDE SEQUENCE [LARGE SCALE GENOMIC DNA]</scope>
</reference>
<dbReference type="Proteomes" id="UP000281553">
    <property type="component" value="Unassembled WGS sequence"/>
</dbReference>
<protein>
    <submittedName>
        <fullName evidence="1">Uncharacterized protein</fullName>
    </submittedName>
</protein>
<organism evidence="1 2">
    <name type="scientific">Dibothriocephalus latus</name>
    <name type="common">Fish tapeworm</name>
    <name type="synonym">Diphyllobothrium latum</name>
    <dbReference type="NCBI Taxonomy" id="60516"/>
    <lineage>
        <taxon>Eukaryota</taxon>
        <taxon>Metazoa</taxon>
        <taxon>Spiralia</taxon>
        <taxon>Lophotrochozoa</taxon>
        <taxon>Platyhelminthes</taxon>
        <taxon>Cestoda</taxon>
        <taxon>Eucestoda</taxon>
        <taxon>Diphyllobothriidea</taxon>
        <taxon>Diphyllobothriidae</taxon>
        <taxon>Dibothriocephalus</taxon>
    </lineage>
</organism>
<accession>A0A3P7QZ19</accession>
<keyword evidence="2" id="KW-1185">Reference proteome</keyword>
<dbReference type="AlphaFoldDB" id="A0A3P7QZ19"/>
<evidence type="ECO:0000313" key="1">
    <source>
        <dbReference type="EMBL" id="VDN37132.1"/>
    </source>
</evidence>
<evidence type="ECO:0000313" key="2">
    <source>
        <dbReference type="Proteomes" id="UP000281553"/>
    </source>
</evidence>
<proteinExistence type="predicted"/>